<dbReference type="EMBL" id="CP003597">
    <property type="protein sequence ID" value="AFY86735.1"/>
    <property type="molecule type" value="Genomic_DNA"/>
</dbReference>
<dbReference type="KEGG" id="cthe:Chro_1208"/>
<protein>
    <submittedName>
        <fullName evidence="1">Uncharacterized protein</fullName>
    </submittedName>
</protein>
<dbReference type="InParanoid" id="K9TVZ7"/>
<name>K9TVZ7_CHRTP</name>
<dbReference type="AlphaFoldDB" id="K9TVZ7"/>
<accession>K9TVZ7</accession>
<sequence length="30" mass="3518">MEYRIKSSSVDLLIEIDPSLSFIVFKKQCK</sequence>
<evidence type="ECO:0000313" key="1">
    <source>
        <dbReference type="EMBL" id="AFY86735.1"/>
    </source>
</evidence>
<dbReference type="STRING" id="251229.Chro_1208"/>
<proteinExistence type="predicted"/>
<keyword evidence="2" id="KW-1185">Reference proteome</keyword>
<evidence type="ECO:0000313" key="2">
    <source>
        <dbReference type="Proteomes" id="UP000010384"/>
    </source>
</evidence>
<dbReference type="HOGENOM" id="CLU_3402807_0_0_3"/>
<gene>
    <name evidence="1" type="ORF">Chro_1208</name>
</gene>
<organism evidence="1 2">
    <name type="scientific">Chroococcidiopsis thermalis (strain PCC 7203)</name>
    <dbReference type="NCBI Taxonomy" id="251229"/>
    <lineage>
        <taxon>Bacteria</taxon>
        <taxon>Bacillati</taxon>
        <taxon>Cyanobacteriota</taxon>
        <taxon>Cyanophyceae</taxon>
        <taxon>Chroococcidiopsidales</taxon>
        <taxon>Chroococcidiopsidaceae</taxon>
        <taxon>Chroococcidiopsis</taxon>
    </lineage>
</organism>
<dbReference type="Proteomes" id="UP000010384">
    <property type="component" value="Chromosome"/>
</dbReference>
<reference evidence="1 2" key="1">
    <citation type="submission" date="2012-06" db="EMBL/GenBank/DDBJ databases">
        <title>Finished chromosome of genome of Chroococcidiopsis thermalis PCC 7203.</title>
        <authorList>
            <consortium name="US DOE Joint Genome Institute"/>
            <person name="Gugger M."/>
            <person name="Coursin T."/>
            <person name="Rippka R."/>
            <person name="Tandeau De Marsac N."/>
            <person name="Huntemann M."/>
            <person name="Wei C.-L."/>
            <person name="Han J."/>
            <person name="Detter J.C."/>
            <person name="Han C."/>
            <person name="Tapia R."/>
            <person name="Davenport K."/>
            <person name="Daligault H."/>
            <person name="Erkkila T."/>
            <person name="Gu W."/>
            <person name="Munk A.C.C."/>
            <person name="Teshima H."/>
            <person name="Xu Y."/>
            <person name="Chain P."/>
            <person name="Chen A."/>
            <person name="Krypides N."/>
            <person name="Mavromatis K."/>
            <person name="Markowitz V."/>
            <person name="Szeto E."/>
            <person name="Ivanova N."/>
            <person name="Mikhailova N."/>
            <person name="Ovchinnikova G."/>
            <person name="Pagani I."/>
            <person name="Pati A."/>
            <person name="Goodwin L."/>
            <person name="Peters L."/>
            <person name="Pitluck S."/>
            <person name="Woyke T."/>
            <person name="Kerfeld C."/>
        </authorList>
    </citation>
    <scope>NUCLEOTIDE SEQUENCE [LARGE SCALE GENOMIC DNA]</scope>
    <source>
        <strain evidence="1 2">PCC 7203</strain>
    </source>
</reference>